<proteinExistence type="predicted"/>
<sequence length="378" mass="43096">MKLIKQSFDKNSSGFTTLMPQDKEDLWQLYNLIQKNDEIKLQTTRNVAKNATKGASKQERKNVVLTINVEDIDYAPEDEVMRIRGKTTVANEFVPIQSYHTAEIQLNKSITVIKTEWDEINYDIVVKSCSIESKAEIGAIVFEEGVAHLCLVTDNLTVLRNKIEKSIPKKRRGDNSSHDKGLVKFYDLIISTMMRNFNLDNLKVIILASPGFLSSNLLSEIKGFAQKNDDKTIFKNISKFVTANCSTGYLQGLEEVLKDENIRKNLADTQFAQEVIIFEKFQKLLNDDDETAWYGPKECERAIQEGAVKQLLITDTLFRNNDIELRKHFISLVEQVKQQGGEVYIFSSLHDSGNQLDQLTGIAVILKYSMDLYSDDEE</sequence>
<accession>A0ACA9Y457</accession>
<organism evidence="1 2">
    <name type="scientific">[Candida] jaroonii</name>
    <dbReference type="NCBI Taxonomy" id="467808"/>
    <lineage>
        <taxon>Eukaryota</taxon>
        <taxon>Fungi</taxon>
        <taxon>Dikarya</taxon>
        <taxon>Ascomycota</taxon>
        <taxon>Saccharomycotina</taxon>
        <taxon>Pichiomycetes</taxon>
        <taxon>Debaryomycetaceae</taxon>
        <taxon>Yamadazyma</taxon>
    </lineage>
</organism>
<gene>
    <name evidence="1" type="ORF">CLIB1444_02S14554</name>
</gene>
<evidence type="ECO:0000313" key="1">
    <source>
        <dbReference type="EMBL" id="CAH6719700.1"/>
    </source>
</evidence>
<reference evidence="1" key="1">
    <citation type="submission" date="2022-06" db="EMBL/GenBank/DDBJ databases">
        <authorList>
            <person name="Legras J.-L."/>
            <person name="Devillers H."/>
            <person name="Grondin C."/>
        </authorList>
    </citation>
    <scope>NUCLEOTIDE SEQUENCE</scope>
    <source>
        <strain evidence="1">CLIB 1444</strain>
    </source>
</reference>
<evidence type="ECO:0000313" key="2">
    <source>
        <dbReference type="Proteomes" id="UP001152531"/>
    </source>
</evidence>
<comment type="caution">
    <text evidence="1">The sequence shown here is derived from an EMBL/GenBank/DDBJ whole genome shotgun (WGS) entry which is preliminary data.</text>
</comment>
<dbReference type="EMBL" id="CALSDN010000002">
    <property type="protein sequence ID" value="CAH6719700.1"/>
    <property type="molecule type" value="Genomic_DNA"/>
</dbReference>
<protein>
    <submittedName>
        <fullName evidence="1">Protein Dom34p</fullName>
    </submittedName>
</protein>
<keyword evidence="2" id="KW-1185">Reference proteome</keyword>
<name>A0ACA9Y457_9ASCO</name>
<dbReference type="Proteomes" id="UP001152531">
    <property type="component" value="Unassembled WGS sequence"/>
</dbReference>